<evidence type="ECO:0008006" key="2">
    <source>
        <dbReference type="Google" id="ProtNLM"/>
    </source>
</evidence>
<gene>
    <name evidence="1" type="ORF">S01H1_68113</name>
</gene>
<dbReference type="Pfam" id="PF13489">
    <property type="entry name" value="Methyltransf_23"/>
    <property type="match status" value="1"/>
</dbReference>
<dbReference type="Gene3D" id="3.40.50.150">
    <property type="entry name" value="Vaccinia Virus protein VP39"/>
    <property type="match status" value="1"/>
</dbReference>
<reference evidence="1" key="1">
    <citation type="journal article" date="2014" name="Front. Microbiol.">
        <title>High frequency of phylogenetically diverse reductive dehalogenase-homologous genes in deep subseafloor sedimentary metagenomes.</title>
        <authorList>
            <person name="Kawai M."/>
            <person name="Futagami T."/>
            <person name="Toyoda A."/>
            <person name="Takaki Y."/>
            <person name="Nishi S."/>
            <person name="Hori S."/>
            <person name="Arai W."/>
            <person name="Tsubouchi T."/>
            <person name="Morono Y."/>
            <person name="Uchiyama I."/>
            <person name="Ito T."/>
            <person name="Fujiyama A."/>
            <person name="Inagaki F."/>
            <person name="Takami H."/>
        </authorList>
    </citation>
    <scope>NUCLEOTIDE SEQUENCE</scope>
    <source>
        <strain evidence="1">Expedition CK06-06</strain>
    </source>
</reference>
<dbReference type="InterPro" id="IPR029063">
    <property type="entry name" value="SAM-dependent_MTases_sf"/>
</dbReference>
<feature type="non-terminal residue" evidence="1">
    <location>
        <position position="110"/>
    </location>
</feature>
<evidence type="ECO:0000313" key="1">
    <source>
        <dbReference type="EMBL" id="GAG29811.1"/>
    </source>
</evidence>
<accession>X0XYI3</accession>
<sequence length="110" mass="12764">MQKEFYFDNKPQSDEWDMLWTVRTIEKELEACNRESPPRDLFLSYLPREGKIVDAGCGFGKWVIYLDQHGYDIIGIDNSTIAIAKLKDFDESLQVGLGDILDIHYPENSF</sequence>
<dbReference type="EMBL" id="BARS01045158">
    <property type="protein sequence ID" value="GAG29811.1"/>
    <property type="molecule type" value="Genomic_DNA"/>
</dbReference>
<protein>
    <recommendedName>
        <fullName evidence="2">Methyltransferase domain-containing protein</fullName>
    </recommendedName>
</protein>
<organism evidence="1">
    <name type="scientific">marine sediment metagenome</name>
    <dbReference type="NCBI Taxonomy" id="412755"/>
    <lineage>
        <taxon>unclassified sequences</taxon>
        <taxon>metagenomes</taxon>
        <taxon>ecological metagenomes</taxon>
    </lineage>
</organism>
<dbReference type="SUPFAM" id="SSF53335">
    <property type="entry name" value="S-adenosyl-L-methionine-dependent methyltransferases"/>
    <property type="match status" value="1"/>
</dbReference>
<comment type="caution">
    <text evidence="1">The sequence shown here is derived from an EMBL/GenBank/DDBJ whole genome shotgun (WGS) entry which is preliminary data.</text>
</comment>
<dbReference type="AlphaFoldDB" id="X0XYI3"/>
<proteinExistence type="predicted"/>
<name>X0XYI3_9ZZZZ</name>